<name>A0A4P6HTD8_9BACT</name>
<dbReference type="RefSeq" id="WP_129354418.1">
    <property type="nucleotide sequence ID" value="NZ_CP026538.1"/>
</dbReference>
<evidence type="ECO:0000313" key="6">
    <source>
        <dbReference type="Proteomes" id="UP000293296"/>
    </source>
</evidence>
<dbReference type="GO" id="GO:0003700">
    <property type="term" value="F:DNA-binding transcription factor activity"/>
    <property type="evidence" value="ECO:0007669"/>
    <property type="project" value="InterPro"/>
</dbReference>
<evidence type="ECO:0000259" key="4">
    <source>
        <dbReference type="PROSITE" id="PS50995"/>
    </source>
</evidence>
<dbReference type="SMART" id="SM00347">
    <property type="entry name" value="HTH_MARR"/>
    <property type="match status" value="1"/>
</dbReference>
<dbReference type="AlphaFoldDB" id="A0A4P6HTD8"/>
<dbReference type="Gene3D" id="1.10.10.10">
    <property type="entry name" value="Winged helix-like DNA-binding domain superfamily/Winged helix DNA-binding domain"/>
    <property type="match status" value="1"/>
</dbReference>
<evidence type="ECO:0000256" key="1">
    <source>
        <dbReference type="ARBA" id="ARBA00023015"/>
    </source>
</evidence>
<dbReference type="GO" id="GO:0003677">
    <property type="term" value="F:DNA binding"/>
    <property type="evidence" value="ECO:0007669"/>
    <property type="project" value="UniProtKB-KW"/>
</dbReference>
<dbReference type="InterPro" id="IPR036390">
    <property type="entry name" value="WH_DNA-bd_sf"/>
</dbReference>
<evidence type="ECO:0000313" key="5">
    <source>
        <dbReference type="EMBL" id="QAZ68708.1"/>
    </source>
</evidence>
<keyword evidence="1" id="KW-0805">Transcription regulation</keyword>
<keyword evidence="2" id="KW-0238">DNA-binding</keyword>
<dbReference type="PROSITE" id="PS01117">
    <property type="entry name" value="HTH_MARR_1"/>
    <property type="match status" value="1"/>
</dbReference>
<dbReference type="Proteomes" id="UP000293296">
    <property type="component" value="Chromosome"/>
</dbReference>
<evidence type="ECO:0000256" key="2">
    <source>
        <dbReference type="ARBA" id="ARBA00023125"/>
    </source>
</evidence>
<proteinExistence type="predicted"/>
<dbReference type="InterPro" id="IPR036388">
    <property type="entry name" value="WH-like_DNA-bd_sf"/>
</dbReference>
<dbReference type="PROSITE" id="PS50995">
    <property type="entry name" value="HTH_MARR_2"/>
    <property type="match status" value="1"/>
</dbReference>
<dbReference type="PRINTS" id="PR00598">
    <property type="entry name" value="HTHMARR"/>
</dbReference>
<dbReference type="KEGG" id="dcb:C3Y92_16300"/>
<dbReference type="InterPro" id="IPR039422">
    <property type="entry name" value="MarR/SlyA-like"/>
</dbReference>
<keyword evidence="3" id="KW-0804">Transcription</keyword>
<organism evidence="5 6">
    <name type="scientific">Solidesulfovibrio carbinolicus</name>
    <dbReference type="NCBI Taxonomy" id="296842"/>
    <lineage>
        <taxon>Bacteria</taxon>
        <taxon>Pseudomonadati</taxon>
        <taxon>Thermodesulfobacteriota</taxon>
        <taxon>Desulfovibrionia</taxon>
        <taxon>Desulfovibrionales</taxon>
        <taxon>Desulfovibrionaceae</taxon>
        <taxon>Solidesulfovibrio</taxon>
    </lineage>
</organism>
<dbReference type="GO" id="GO:0006950">
    <property type="term" value="P:response to stress"/>
    <property type="evidence" value="ECO:0007669"/>
    <property type="project" value="TreeGrafter"/>
</dbReference>
<gene>
    <name evidence="5" type="ORF">C3Y92_16300</name>
</gene>
<evidence type="ECO:0000256" key="3">
    <source>
        <dbReference type="ARBA" id="ARBA00023163"/>
    </source>
</evidence>
<dbReference type="InterPro" id="IPR000835">
    <property type="entry name" value="HTH_MarR-typ"/>
</dbReference>
<feature type="domain" description="HTH marR-type" evidence="4">
    <location>
        <begin position="10"/>
        <end position="144"/>
    </location>
</feature>
<dbReference type="SUPFAM" id="SSF46785">
    <property type="entry name" value="Winged helix' DNA-binding domain"/>
    <property type="match status" value="1"/>
</dbReference>
<accession>A0A4P6HTD8</accession>
<sequence length="156" mass="17494">MDKACRYDIDSAIGYAVGHAAARIKIALRRAFLAAGHDVTPDQWVVLYRLLENEGLTQVALGERTVKDKTTITRILDRLEARELLTRQRDPGDRRSQRLYLTEAGRALARALVPIVQAFADAAYADLTENDKAVLRDLLARIEARLDRLPETKDAP</sequence>
<dbReference type="InterPro" id="IPR023187">
    <property type="entry name" value="Tscrpt_reg_MarR-type_CS"/>
</dbReference>
<reference evidence="5 6" key="1">
    <citation type="submission" date="2018-02" db="EMBL/GenBank/DDBJ databases">
        <title>Genome sequence of Desulfovibrio carbinolicus DSM 3852.</title>
        <authorList>
            <person name="Wilbanks E."/>
            <person name="Skennerton C.T."/>
            <person name="Orphan V.J."/>
        </authorList>
    </citation>
    <scope>NUCLEOTIDE SEQUENCE [LARGE SCALE GENOMIC DNA]</scope>
    <source>
        <strain evidence="5 6">DSM 3852</strain>
    </source>
</reference>
<dbReference type="OrthoDB" id="8906692at2"/>
<dbReference type="Pfam" id="PF12802">
    <property type="entry name" value="MarR_2"/>
    <property type="match status" value="1"/>
</dbReference>
<dbReference type="PANTHER" id="PTHR33164:SF43">
    <property type="entry name" value="HTH-TYPE TRANSCRIPTIONAL REPRESSOR YETL"/>
    <property type="match status" value="1"/>
</dbReference>
<protein>
    <submittedName>
        <fullName evidence="5">MarR family transcriptional regulator</fullName>
    </submittedName>
</protein>
<dbReference type="PANTHER" id="PTHR33164">
    <property type="entry name" value="TRANSCRIPTIONAL REGULATOR, MARR FAMILY"/>
    <property type="match status" value="1"/>
</dbReference>
<dbReference type="EMBL" id="CP026538">
    <property type="protein sequence ID" value="QAZ68708.1"/>
    <property type="molecule type" value="Genomic_DNA"/>
</dbReference>
<keyword evidence="6" id="KW-1185">Reference proteome</keyword>